<keyword evidence="2" id="KW-1185">Reference proteome</keyword>
<dbReference type="Gene3D" id="1.10.8.930">
    <property type="entry name" value="Protein of unknown function DUF1465"/>
    <property type="match status" value="1"/>
</dbReference>
<evidence type="ECO:0000313" key="1">
    <source>
        <dbReference type="EMBL" id="MEN7538655.1"/>
    </source>
</evidence>
<dbReference type="EMBL" id="JBDLBR010000007">
    <property type="protein sequence ID" value="MEN7538655.1"/>
    <property type="molecule type" value="Genomic_DNA"/>
</dbReference>
<organism evidence="1 2">
    <name type="scientific">Aurantiacibacter flavus</name>
    <dbReference type="NCBI Taxonomy" id="3145232"/>
    <lineage>
        <taxon>Bacteria</taxon>
        <taxon>Pseudomonadati</taxon>
        <taxon>Pseudomonadota</taxon>
        <taxon>Alphaproteobacteria</taxon>
        <taxon>Sphingomonadales</taxon>
        <taxon>Erythrobacteraceae</taxon>
        <taxon>Aurantiacibacter</taxon>
    </lineage>
</organism>
<dbReference type="InterPro" id="IPR038301">
    <property type="entry name" value="AraC-like_sf"/>
</dbReference>
<protein>
    <submittedName>
        <fullName evidence="1">DUF1465 family protein</fullName>
    </submittedName>
</protein>
<gene>
    <name evidence="1" type="ORF">ABDJ38_15870</name>
</gene>
<name>A0ABV0D3X0_9SPHN</name>
<evidence type="ECO:0000313" key="2">
    <source>
        <dbReference type="Proteomes" id="UP001484535"/>
    </source>
</evidence>
<sequence length="159" mass="17616">MQFANSVSPAILDALYEEALCLTEATRAVFATAQGEREPGVAKSDELSDARITLSCEALRTTTRMMHAMAWLLNFRAYFNDELTAFQLRRFGRLPEPQDVGTAEERAALSADVNAVIDGSCSFYGRLARLDEAFHRGFEAEPPALENLHTRIGRAFAAR</sequence>
<dbReference type="Proteomes" id="UP001484535">
    <property type="component" value="Unassembled WGS sequence"/>
</dbReference>
<comment type="caution">
    <text evidence="1">The sequence shown here is derived from an EMBL/GenBank/DDBJ whole genome shotgun (WGS) entry which is preliminary data.</text>
</comment>
<proteinExistence type="predicted"/>
<dbReference type="Pfam" id="PF07323">
    <property type="entry name" value="DUF1465"/>
    <property type="match status" value="1"/>
</dbReference>
<reference evidence="1 2" key="1">
    <citation type="submission" date="2024-05" db="EMBL/GenBank/DDBJ databases">
        <authorList>
            <person name="Park S."/>
        </authorList>
    </citation>
    <scope>NUCLEOTIDE SEQUENCE [LARGE SCALE GENOMIC DNA]</scope>
    <source>
        <strain evidence="1 2">DGU5</strain>
    </source>
</reference>
<accession>A0ABV0D3X0</accession>
<dbReference type="RefSeq" id="WP_346786116.1">
    <property type="nucleotide sequence ID" value="NZ_JBDLBR010000007.1"/>
</dbReference>
<dbReference type="InterPro" id="IPR010848">
    <property type="entry name" value="DUF1465"/>
</dbReference>